<dbReference type="Gene3D" id="3.50.50.60">
    <property type="entry name" value="FAD/NAD(P)-binding domain"/>
    <property type="match status" value="1"/>
</dbReference>
<dbReference type="Pfam" id="PF01494">
    <property type="entry name" value="FAD_binding_3"/>
    <property type="match status" value="1"/>
</dbReference>
<evidence type="ECO:0000259" key="1">
    <source>
        <dbReference type="Pfam" id="PF01494"/>
    </source>
</evidence>
<dbReference type="PRINTS" id="PR00420">
    <property type="entry name" value="RNGMNOXGNASE"/>
</dbReference>
<dbReference type="Proteomes" id="UP000231742">
    <property type="component" value="Unassembled WGS sequence"/>
</dbReference>
<dbReference type="SUPFAM" id="SSF51905">
    <property type="entry name" value="FAD/NAD(P)-binding domain"/>
    <property type="match status" value="1"/>
</dbReference>
<dbReference type="InterPro" id="IPR002938">
    <property type="entry name" value="FAD-bd"/>
</dbReference>
<dbReference type="InterPro" id="IPR036188">
    <property type="entry name" value="FAD/NAD-bd_sf"/>
</dbReference>
<name>A0A2M9D5L9_9MICO</name>
<dbReference type="InterPro" id="IPR050407">
    <property type="entry name" value="Geranylgeranyl_reductase"/>
</dbReference>
<reference evidence="2 3" key="1">
    <citation type="submission" date="2017-11" db="EMBL/GenBank/DDBJ databases">
        <title>Genomic Encyclopedia of Archaeal and Bacterial Type Strains, Phase II (KMG-II): From Individual Species to Whole Genera.</title>
        <authorList>
            <person name="Goeker M."/>
        </authorList>
    </citation>
    <scope>NUCLEOTIDE SEQUENCE [LARGE SCALE GENOMIC DNA]</scope>
    <source>
        <strain evidence="2 3">DSM 16400</strain>
    </source>
</reference>
<dbReference type="AlphaFoldDB" id="A0A2M9D5L9"/>
<dbReference type="EMBL" id="PGFH01000001">
    <property type="protein sequence ID" value="PJJ81011.1"/>
    <property type="molecule type" value="Genomic_DNA"/>
</dbReference>
<accession>A0A2M9D5L9</accession>
<comment type="caution">
    <text evidence="2">The sequence shown here is derived from an EMBL/GenBank/DDBJ whole genome shotgun (WGS) entry which is preliminary data.</text>
</comment>
<protein>
    <submittedName>
        <fullName evidence="2">Flavin-dependent dehydrogenase</fullName>
    </submittedName>
</protein>
<feature type="domain" description="FAD-binding" evidence="1">
    <location>
        <begin position="27"/>
        <end position="315"/>
    </location>
</feature>
<dbReference type="PANTHER" id="PTHR42685">
    <property type="entry name" value="GERANYLGERANYL DIPHOSPHATE REDUCTASE"/>
    <property type="match status" value="1"/>
</dbReference>
<dbReference type="PANTHER" id="PTHR42685:SF19">
    <property type="entry name" value="POSSIBLE OXIDOREDUCTASE"/>
    <property type="match status" value="1"/>
</dbReference>
<evidence type="ECO:0000313" key="3">
    <source>
        <dbReference type="Proteomes" id="UP000231742"/>
    </source>
</evidence>
<organism evidence="2 3">
    <name type="scientific">Salinibacterium amurskyense</name>
    <dbReference type="NCBI Taxonomy" id="205941"/>
    <lineage>
        <taxon>Bacteria</taxon>
        <taxon>Bacillati</taxon>
        <taxon>Actinomycetota</taxon>
        <taxon>Actinomycetes</taxon>
        <taxon>Micrococcales</taxon>
        <taxon>Microbacteriaceae</taxon>
        <taxon>Salinibacterium</taxon>
    </lineage>
</organism>
<keyword evidence="3" id="KW-1185">Reference proteome</keyword>
<gene>
    <name evidence="2" type="ORF">CLV85_0178</name>
</gene>
<evidence type="ECO:0000313" key="2">
    <source>
        <dbReference type="EMBL" id="PJJ81011.1"/>
    </source>
</evidence>
<dbReference type="GO" id="GO:0071949">
    <property type="term" value="F:FAD binding"/>
    <property type="evidence" value="ECO:0007669"/>
    <property type="project" value="InterPro"/>
</dbReference>
<proteinExistence type="predicted"/>
<sequence length="378" mass="39767">MSAAGEDAVAAGAADDVVAEPSVSPVVDVVVVGGGPIGLAATINARMHGLTALVIEPRTGTIDKACGEGVMPGAVTELAALGVHPHGRRIAGISYQDGTHTAEHRFASDAALGVRRTELHRALSERAVELGVEFDHGKVEAIEQGNDGDQGGAVSAHLADGRTIEGRWMLGCDGLHSTVRELVGLAARPRRVGRRDSRRFGIRQHFEVAPWTDLVEVHWAPTAELYVTPVSDTEVGVAVLGPRGTSFEEALASVPALAERLRGAAPASSVRGAGPLLQNTTGQRAGRVLLVGDAAGYVDAITGEGIRLGLAEARAAIECIVAGEPERYEREWRRVTRDFRMLTTGLVAAANSPLRRAIVPFAARLPRVYGRVVESLAR</sequence>
<dbReference type="RefSeq" id="WP_229820419.1">
    <property type="nucleotide sequence ID" value="NZ_BMZU01000001.1"/>
</dbReference>